<dbReference type="InterPro" id="IPR052282">
    <property type="entry name" value="Starch-active_LPMO"/>
</dbReference>
<feature type="compositionally biased region" description="Polar residues" evidence="7">
    <location>
        <begin position="546"/>
        <end position="568"/>
    </location>
</feature>
<keyword evidence="11" id="KW-1185">Reference proteome</keyword>
<name>A0ABQ9EE45_TEGGR</name>
<comment type="similarity">
    <text evidence="6">Belongs to the polysaccharide monooxygenase AA13 family.</text>
</comment>
<evidence type="ECO:0000256" key="5">
    <source>
        <dbReference type="ARBA" id="ARBA00023180"/>
    </source>
</evidence>
<comment type="caution">
    <text evidence="10">The sequence shown here is derived from an EMBL/GenBank/DDBJ whole genome shotgun (WGS) entry which is preliminary data.</text>
</comment>
<keyword evidence="4" id="KW-1015">Disulfide bond</keyword>
<evidence type="ECO:0000256" key="8">
    <source>
        <dbReference type="SAM" id="SignalP"/>
    </source>
</evidence>
<dbReference type="Proteomes" id="UP001217089">
    <property type="component" value="Unassembled WGS sequence"/>
</dbReference>
<sequence length="677" mass="73152">MEIDSLILVSVAALLFSICDVNGHGRLMEPPQRSTLWRFYKNISAPVNYNDNELFCGGLGIQTQNDGKCGTCGDPYDGERENEAGGKYAIGFISRTYRKGQEIPITVELTTAHKGAFWFKLCPHNDITTPVSQKCLDMHPLEIVGQTDDKYRYKVGYATGFYHLSLKLPADVTCSQCVFQWHYRAGNNYGCDPNGTCCTGCGPQETFINCADISIDGNDGVTGPTASVPVVSTSSWIQPSTSPKTVPITTRTPTTKAPPVTSSKITTVPPTSNVPTTQQPPAPTTTVAHVIMICDQPDYVPDCVGVGIVPPPDLWCTKICREGQAGCTADRCYCTCVKEVKCVPVGDYNLLPGMTEWSAVSVLVSISNVNGHGRLLDPPSRSSLWRFYKDIGAAINYQDNELTYTEGQEIDVTVQLTASHKGSFWFKICPHNDVTTPVSQQCLDLHPLEIVGQTEEKYRYTVGPESGYYYITLKLPDGVTCSQCVFQWHYKAGNSYGCDPDDTCCIGCGPQETFINCADVSIVEKGGATDAPSTSPTITATPWVPESSTPQTAAPTSNPNTVASTSNVPTTHEPPVTTTQPPESTTSVTGCIVSCDELDTVPECVGIGVPSPTNEWCTQVCRAGLPDCSPERCHCTCVKQTICVPVGQYDEMPGMIDWCNQNCANGACPDSSVCECT</sequence>
<keyword evidence="3" id="KW-0186">Copper</keyword>
<keyword evidence="8" id="KW-0732">Signal</keyword>
<keyword evidence="2" id="KW-0479">Metal-binding</keyword>
<feature type="chain" id="PRO_5045514255" description="Chitin-binding type-4 domain-containing protein" evidence="8">
    <location>
        <begin position="24"/>
        <end position="677"/>
    </location>
</feature>
<feature type="compositionally biased region" description="Low complexity" evidence="7">
    <location>
        <begin position="569"/>
        <end position="587"/>
    </location>
</feature>
<gene>
    <name evidence="10" type="ORF">KUTeg_020799</name>
</gene>
<evidence type="ECO:0000256" key="6">
    <source>
        <dbReference type="ARBA" id="ARBA00034311"/>
    </source>
</evidence>
<dbReference type="PANTHER" id="PTHR36575">
    <property type="entry name" value="BINDING PROTEIN, PUTATIVE (AFU_ORTHOLOGUE AFUA_1G14430)-RELATED"/>
    <property type="match status" value="1"/>
</dbReference>
<feature type="domain" description="Chitin-binding type-4" evidence="9">
    <location>
        <begin position="400"/>
        <end position="520"/>
    </location>
</feature>
<proteinExistence type="inferred from homology"/>
<protein>
    <recommendedName>
        <fullName evidence="9">Chitin-binding type-4 domain-containing protein</fullName>
    </recommendedName>
</protein>
<keyword evidence="5" id="KW-0325">Glycoprotein</keyword>
<reference evidence="10 11" key="1">
    <citation type="submission" date="2022-12" db="EMBL/GenBank/DDBJ databases">
        <title>Chromosome-level genome of Tegillarca granosa.</title>
        <authorList>
            <person name="Kim J."/>
        </authorList>
    </citation>
    <scope>NUCLEOTIDE SEQUENCE [LARGE SCALE GENOMIC DNA]</scope>
    <source>
        <strain evidence="10">Teg-2019</strain>
        <tissue evidence="10">Adductor muscle</tissue>
    </source>
</reference>
<dbReference type="InterPro" id="IPR004302">
    <property type="entry name" value="Cellulose/chitin-bd_N"/>
</dbReference>
<feature type="compositionally biased region" description="Low complexity" evidence="7">
    <location>
        <begin position="243"/>
        <end position="277"/>
    </location>
</feature>
<organism evidence="10 11">
    <name type="scientific">Tegillarca granosa</name>
    <name type="common">Malaysian cockle</name>
    <name type="synonym">Anadara granosa</name>
    <dbReference type="NCBI Taxonomy" id="220873"/>
    <lineage>
        <taxon>Eukaryota</taxon>
        <taxon>Metazoa</taxon>
        <taxon>Spiralia</taxon>
        <taxon>Lophotrochozoa</taxon>
        <taxon>Mollusca</taxon>
        <taxon>Bivalvia</taxon>
        <taxon>Autobranchia</taxon>
        <taxon>Pteriomorphia</taxon>
        <taxon>Arcoida</taxon>
        <taxon>Arcoidea</taxon>
        <taxon>Arcidae</taxon>
        <taxon>Tegillarca</taxon>
    </lineage>
</organism>
<evidence type="ECO:0000256" key="2">
    <source>
        <dbReference type="ARBA" id="ARBA00022723"/>
    </source>
</evidence>
<dbReference type="PANTHER" id="PTHR36575:SF2">
    <property type="entry name" value="CHITIN-BINDING TYPE-4 DOMAIN-CONTAINING PROTEIN-RELATED"/>
    <property type="match status" value="1"/>
</dbReference>
<feature type="region of interest" description="Disordered" evidence="7">
    <location>
        <begin position="241"/>
        <end position="282"/>
    </location>
</feature>
<feature type="domain" description="Chitin-binding type-4" evidence="9">
    <location>
        <begin position="24"/>
        <end position="213"/>
    </location>
</feature>
<dbReference type="Pfam" id="PF03067">
    <property type="entry name" value="LPMO_10"/>
    <property type="match status" value="2"/>
</dbReference>
<evidence type="ECO:0000313" key="10">
    <source>
        <dbReference type="EMBL" id="KAJ8301812.1"/>
    </source>
</evidence>
<evidence type="ECO:0000256" key="7">
    <source>
        <dbReference type="SAM" id="MobiDB-lite"/>
    </source>
</evidence>
<evidence type="ECO:0000256" key="3">
    <source>
        <dbReference type="ARBA" id="ARBA00023008"/>
    </source>
</evidence>
<comment type="cofactor">
    <cofactor evidence="1">
        <name>Cu(2+)</name>
        <dbReference type="ChEBI" id="CHEBI:29036"/>
    </cofactor>
</comment>
<feature type="region of interest" description="Disordered" evidence="7">
    <location>
        <begin position="528"/>
        <end position="587"/>
    </location>
</feature>
<evidence type="ECO:0000313" key="11">
    <source>
        <dbReference type="Proteomes" id="UP001217089"/>
    </source>
</evidence>
<evidence type="ECO:0000259" key="9">
    <source>
        <dbReference type="Pfam" id="PF03067"/>
    </source>
</evidence>
<dbReference type="EMBL" id="JARBDR010000918">
    <property type="protein sequence ID" value="KAJ8301812.1"/>
    <property type="molecule type" value="Genomic_DNA"/>
</dbReference>
<accession>A0ABQ9EE45</accession>
<evidence type="ECO:0000256" key="4">
    <source>
        <dbReference type="ARBA" id="ARBA00023157"/>
    </source>
</evidence>
<evidence type="ECO:0000256" key="1">
    <source>
        <dbReference type="ARBA" id="ARBA00001973"/>
    </source>
</evidence>
<feature type="signal peptide" evidence="8">
    <location>
        <begin position="1"/>
        <end position="23"/>
    </location>
</feature>
<feature type="compositionally biased region" description="Low complexity" evidence="7">
    <location>
        <begin position="528"/>
        <end position="542"/>
    </location>
</feature>